<keyword evidence="2" id="KW-0378">Hydrolase</keyword>
<feature type="domain" description="Serine aminopeptidase S33" evidence="1">
    <location>
        <begin position="261"/>
        <end position="312"/>
    </location>
</feature>
<organism evidence="2 3">
    <name type="scientific">Bifidobacterium castoris</name>
    <dbReference type="NCBI Taxonomy" id="2306972"/>
    <lineage>
        <taxon>Bacteria</taxon>
        <taxon>Bacillati</taxon>
        <taxon>Actinomycetota</taxon>
        <taxon>Actinomycetes</taxon>
        <taxon>Bifidobacteriales</taxon>
        <taxon>Bifidobacteriaceae</taxon>
        <taxon>Bifidobacterium</taxon>
    </lineage>
</organism>
<dbReference type="InterPro" id="IPR022742">
    <property type="entry name" value="Hydrolase_4"/>
</dbReference>
<proteinExistence type="predicted"/>
<dbReference type="InterPro" id="IPR052920">
    <property type="entry name" value="DNA-binding_regulatory"/>
</dbReference>
<evidence type="ECO:0000259" key="1">
    <source>
        <dbReference type="Pfam" id="PF12146"/>
    </source>
</evidence>
<dbReference type="SUPFAM" id="SSF53474">
    <property type="entry name" value="alpha/beta-Hydrolases"/>
    <property type="match status" value="1"/>
</dbReference>
<dbReference type="GO" id="GO:0016787">
    <property type="term" value="F:hydrolase activity"/>
    <property type="evidence" value="ECO:0007669"/>
    <property type="project" value="UniProtKB-KW"/>
</dbReference>
<dbReference type="EMBL" id="QXGI01000001">
    <property type="protein sequence ID" value="RSX49936.1"/>
    <property type="molecule type" value="Genomic_DNA"/>
</dbReference>
<gene>
    <name evidence="2" type="ORF">D2E22_0399</name>
</gene>
<protein>
    <submittedName>
        <fullName evidence="2">Alpha/beta superfamily hydrolase</fullName>
    </submittedName>
</protein>
<dbReference type="InterPro" id="IPR029058">
    <property type="entry name" value="AB_hydrolase_fold"/>
</dbReference>
<comment type="caution">
    <text evidence="2">The sequence shown here is derived from an EMBL/GenBank/DDBJ whole genome shotgun (WGS) entry which is preliminary data.</text>
</comment>
<dbReference type="Gene3D" id="3.40.50.1820">
    <property type="entry name" value="alpha/beta hydrolase"/>
    <property type="match status" value="1"/>
</dbReference>
<keyword evidence="3" id="KW-1185">Reference proteome</keyword>
<dbReference type="Pfam" id="PF12146">
    <property type="entry name" value="Hydrolase_4"/>
    <property type="match status" value="2"/>
</dbReference>
<sequence>MSSPASSSSSSWAGRVAAGAAAAGAIAAAGAVCGAGVALLRVALDADCPRSVFARRRLSGFADRDDANVPVPGQAHRWFEMTRQGVAIRSYDGLRLHGWRFDPDTARPLPHRYAICVHGYTGGPEEMAPWAQHYAAMGFTVFTPALRAHELSEGRYVTMGALERRDLKQWVNLIVSRDPRARILLHGNSMGAASVLLAGADPCHAPNIKAIVSDSAFVSASAQLAHSMAGALHAPRALARPSVGVANLLLGRLAAASLADADVLDAVRRLTVPTLFIQGDADMIVAPSSARRLYGACASNDCELLVVDGAGHVASLATAPGLYWATVDGFLRGVAAFAS</sequence>
<accession>A0A430FAS8</accession>
<name>A0A430FAS8_9BIFI</name>
<reference evidence="2 3" key="1">
    <citation type="submission" date="2018-09" db="EMBL/GenBank/DDBJ databases">
        <title>Characterization of the phylogenetic diversity of five novel species belonging to the genus Bifidobacterium.</title>
        <authorList>
            <person name="Lugli G.A."/>
            <person name="Duranti S."/>
            <person name="Milani C."/>
        </authorList>
    </citation>
    <scope>NUCLEOTIDE SEQUENCE [LARGE SCALE GENOMIC DNA]</scope>
    <source>
        <strain evidence="2 3">2020B</strain>
    </source>
</reference>
<dbReference type="OrthoDB" id="9786110at2"/>
<dbReference type="RefSeq" id="WP_126031431.1">
    <property type="nucleotide sequence ID" value="NZ_QXGI01000001.1"/>
</dbReference>
<dbReference type="PANTHER" id="PTHR43358">
    <property type="entry name" value="ALPHA/BETA-HYDROLASE"/>
    <property type="match status" value="1"/>
</dbReference>
<evidence type="ECO:0000313" key="3">
    <source>
        <dbReference type="Proteomes" id="UP000288052"/>
    </source>
</evidence>
<feature type="domain" description="Serine aminopeptidase S33" evidence="1">
    <location>
        <begin position="115"/>
        <end position="245"/>
    </location>
</feature>
<evidence type="ECO:0000313" key="2">
    <source>
        <dbReference type="EMBL" id="RSX49936.1"/>
    </source>
</evidence>
<dbReference type="Proteomes" id="UP000288052">
    <property type="component" value="Unassembled WGS sequence"/>
</dbReference>
<dbReference type="PANTHER" id="PTHR43358:SF4">
    <property type="entry name" value="ALPHA_BETA HYDROLASE FOLD-1 DOMAIN-CONTAINING PROTEIN"/>
    <property type="match status" value="1"/>
</dbReference>
<dbReference type="AlphaFoldDB" id="A0A430FAS8"/>